<reference evidence="2" key="1">
    <citation type="journal article" date="2023" name="G3 (Bethesda)">
        <title>A reference genome for the long-term kleptoplast-retaining sea slug Elysia crispata morphotype clarki.</title>
        <authorList>
            <person name="Eastman K.E."/>
            <person name="Pendleton A.L."/>
            <person name="Shaikh M.A."/>
            <person name="Suttiyut T."/>
            <person name="Ogas R."/>
            <person name="Tomko P."/>
            <person name="Gavelis G."/>
            <person name="Widhalm J.R."/>
            <person name="Wisecaver J.H."/>
        </authorList>
    </citation>
    <scope>NUCLEOTIDE SEQUENCE</scope>
    <source>
        <strain evidence="2">ECLA1</strain>
    </source>
</reference>
<keyword evidence="3" id="KW-1185">Reference proteome</keyword>
<sequence length="149" mass="16515">MIKPLVLSLARRARKLSGHHQCSLPSPPQQRPRPGMIVNPCPKPSKASGEADSHHQCSLPSPPQQRSRPGMIKPLALSLARRARKLSGHHQCNIPSLPQQRSRPDMTIKPIALSLARRAGKLIATTNAVYLLLPSKEIIWPKHNLRGPW</sequence>
<dbReference type="AlphaFoldDB" id="A0AAE1D898"/>
<protein>
    <submittedName>
        <fullName evidence="2">Uncharacterized protein</fullName>
    </submittedName>
</protein>
<dbReference type="Proteomes" id="UP001283361">
    <property type="component" value="Unassembled WGS sequence"/>
</dbReference>
<name>A0AAE1D898_9GAST</name>
<proteinExistence type="predicted"/>
<comment type="caution">
    <text evidence="2">The sequence shown here is derived from an EMBL/GenBank/DDBJ whole genome shotgun (WGS) entry which is preliminary data.</text>
</comment>
<evidence type="ECO:0000313" key="2">
    <source>
        <dbReference type="EMBL" id="KAK3760425.1"/>
    </source>
</evidence>
<feature type="region of interest" description="Disordered" evidence="1">
    <location>
        <begin position="16"/>
        <end position="70"/>
    </location>
</feature>
<evidence type="ECO:0000313" key="3">
    <source>
        <dbReference type="Proteomes" id="UP001283361"/>
    </source>
</evidence>
<dbReference type="EMBL" id="JAWDGP010004985">
    <property type="protein sequence ID" value="KAK3760425.1"/>
    <property type="molecule type" value="Genomic_DNA"/>
</dbReference>
<gene>
    <name evidence="2" type="ORF">RRG08_023720</name>
</gene>
<organism evidence="2 3">
    <name type="scientific">Elysia crispata</name>
    <name type="common">lettuce slug</name>
    <dbReference type="NCBI Taxonomy" id="231223"/>
    <lineage>
        <taxon>Eukaryota</taxon>
        <taxon>Metazoa</taxon>
        <taxon>Spiralia</taxon>
        <taxon>Lophotrochozoa</taxon>
        <taxon>Mollusca</taxon>
        <taxon>Gastropoda</taxon>
        <taxon>Heterobranchia</taxon>
        <taxon>Euthyneura</taxon>
        <taxon>Panpulmonata</taxon>
        <taxon>Sacoglossa</taxon>
        <taxon>Placobranchoidea</taxon>
        <taxon>Plakobranchidae</taxon>
        <taxon>Elysia</taxon>
    </lineage>
</organism>
<evidence type="ECO:0000256" key="1">
    <source>
        <dbReference type="SAM" id="MobiDB-lite"/>
    </source>
</evidence>
<accession>A0AAE1D898</accession>